<dbReference type="GO" id="GO:0015074">
    <property type="term" value="P:DNA integration"/>
    <property type="evidence" value="ECO:0007669"/>
    <property type="project" value="InterPro"/>
</dbReference>
<evidence type="ECO:0000313" key="3">
    <source>
        <dbReference type="EMBL" id="KAJ8909536.1"/>
    </source>
</evidence>
<dbReference type="PROSITE" id="PS50994">
    <property type="entry name" value="INTEGRASE"/>
    <property type="match status" value="1"/>
</dbReference>
<sequence>MEVYMVNRMTALETEEKIKDACDRWELPKVVVADNATQFLAANVQGFFRTNGVKHITTPVANPASNGSAENAVKTFKTNTKIRMWDPKNKGKSLNMMVSEFLFSYRTAVHCTTRETPAKLFLGRPARTKLDMLRETKGDDKKVRDSFTPTLESQQKAQDRQITNYGGRRRSMEIGEAVMVTDYRTTSQRKWTPAEIISKKGRGTAVKEKTETKRTTRGNIRTKSYAQKERQVRTQEKETSDNTTETVSLPEARNGSNVDVGIVEPETTRINMKLCYIRPLQLNRMRVQLDVHITV</sequence>
<dbReference type="InterPro" id="IPR001584">
    <property type="entry name" value="Integrase_cat-core"/>
</dbReference>
<organism evidence="3 4">
    <name type="scientific">Exocentrus adspersus</name>
    <dbReference type="NCBI Taxonomy" id="1586481"/>
    <lineage>
        <taxon>Eukaryota</taxon>
        <taxon>Metazoa</taxon>
        <taxon>Ecdysozoa</taxon>
        <taxon>Arthropoda</taxon>
        <taxon>Hexapoda</taxon>
        <taxon>Insecta</taxon>
        <taxon>Pterygota</taxon>
        <taxon>Neoptera</taxon>
        <taxon>Endopterygota</taxon>
        <taxon>Coleoptera</taxon>
        <taxon>Polyphaga</taxon>
        <taxon>Cucujiformia</taxon>
        <taxon>Chrysomeloidea</taxon>
        <taxon>Cerambycidae</taxon>
        <taxon>Lamiinae</taxon>
        <taxon>Acanthocinini</taxon>
        <taxon>Exocentrus</taxon>
    </lineage>
</organism>
<name>A0AAV8V6G7_9CUCU</name>
<feature type="region of interest" description="Disordered" evidence="1">
    <location>
        <begin position="202"/>
        <end position="256"/>
    </location>
</feature>
<dbReference type="AlphaFoldDB" id="A0AAV8V6G7"/>
<protein>
    <recommendedName>
        <fullName evidence="2">Integrase catalytic domain-containing protein</fullName>
    </recommendedName>
</protein>
<feature type="compositionally biased region" description="Basic and acidic residues" evidence="1">
    <location>
        <begin position="205"/>
        <end position="214"/>
    </location>
</feature>
<feature type="domain" description="Integrase catalytic" evidence="2">
    <location>
        <begin position="1"/>
        <end position="125"/>
    </location>
</feature>
<dbReference type="InterPro" id="IPR012337">
    <property type="entry name" value="RNaseH-like_sf"/>
</dbReference>
<dbReference type="Proteomes" id="UP001159042">
    <property type="component" value="Unassembled WGS sequence"/>
</dbReference>
<dbReference type="PANTHER" id="PTHR37984">
    <property type="entry name" value="PROTEIN CBG26694"/>
    <property type="match status" value="1"/>
</dbReference>
<dbReference type="Gene3D" id="3.30.420.10">
    <property type="entry name" value="Ribonuclease H-like superfamily/Ribonuclease H"/>
    <property type="match status" value="1"/>
</dbReference>
<keyword evidence="4" id="KW-1185">Reference proteome</keyword>
<comment type="caution">
    <text evidence="3">The sequence shown here is derived from an EMBL/GenBank/DDBJ whole genome shotgun (WGS) entry which is preliminary data.</text>
</comment>
<evidence type="ECO:0000259" key="2">
    <source>
        <dbReference type="PROSITE" id="PS50994"/>
    </source>
</evidence>
<accession>A0AAV8V6G7</accession>
<dbReference type="PANTHER" id="PTHR37984:SF5">
    <property type="entry name" value="PROTEIN NYNRIN-LIKE"/>
    <property type="match status" value="1"/>
</dbReference>
<dbReference type="EMBL" id="JANEYG010000510">
    <property type="protein sequence ID" value="KAJ8909536.1"/>
    <property type="molecule type" value="Genomic_DNA"/>
</dbReference>
<dbReference type="InterPro" id="IPR036397">
    <property type="entry name" value="RNaseH_sf"/>
</dbReference>
<reference evidence="3 4" key="1">
    <citation type="journal article" date="2023" name="Insect Mol. Biol.">
        <title>Genome sequencing provides insights into the evolution of gene families encoding plant cell wall-degrading enzymes in longhorned beetles.</title>
        <authorList>
            <person name="Shin N.R."/>
            <person name="Okamura Y."/>
            <person name="Kirsch R."/>
            <person name="Pauchet Y."/>
        </authorList>
    </citation>
    <scope>NUCLEOTIDE SEQUENCE [LARGE SCALE GENOMIC DNA]</scope>
    <source>
        <strain evidence="3">EAD_L_NR</strain>
    </source>
</reference>
<proteinExistence type="predicted"/>
<evidence type="ECO:0000256" key="1">
    <source>
        <dbReference type="SAM" id="MobiDB-lite"/>
    </source>
</evidence>
<gene>
    <name evidence="3" type="ORF">NQ315_002085</name>
</gene>
<dbReference type="GO" id="GO:0003676">
    <property type="term" value="F:nucleic acid binding"/>
    <property type="evidence" value="ECO:0007669"/>
    <property type="project" value="InterPro"/>
</dbReference>
<dbReference type="InterPro" id="IPR050951">
    <property type="entry name" value="Retrovirus_Pol_polyprotein"/>
</dbReference>
<dbReference type="SUPFAM" id="SSF53098">
    <property type="entry name" value="Ribonuclease H-like"/>
    <property type="match status" value="1"/>
</dbReference>
<feature type="compositionally biased region" description="Basic and acidic residues" evidence="1">
    <location>
        <begin position="226"/>
        <end position="240"/>
    </location>
</feature>
<evidence type="ECO:0000313" key="4">
    <source>
        <dbReference type="Proteomes" id="UP001159042"/>
    </source>
</evidence>